<dbReference type="GO" id="GO:0005737">
    <property type="term" value="C:cytoplasm"/>
    <property type="evidence" value="ECO:0000318"/>
    <property type="project" value="GO_Central"/>
</dbReference>
<dbReference type="Proteomes" id="UP000001357">
    <property type="component" value="Unassembled WGS sequence"/>
</dbReference>
<name>A9V8Z4_MONBE</name>
<accession>A9V8Z4</accession>
<dbReference type="FunFam" id="2.120.10.10:FF:000012">
    <property type="entry name" value="Sialidase [Precursor]"/>
    <property type="match status" value="1"/>
</dbReference>
<dbReference type="KEGG" id="mbr:MONBRDRAFT_28715"/>
<dbReference type="GO" id="GO:0009313">
    <property type="term" value="P:oligosaccharide catabolic process"/>
    <property type="evidence" value="ECO:0000318"/>
    <property type="project" value="GO_Central"/>
</dbReference>
<dbReference type="Gene3D" id="2.120.10.10">
    <property type="match status" value="1"/>
</dbReference>
<reference evidence="2 3" key="1">
    <citation type="journal article" date="2008" name="Nature">
        <title>The genome of the choanoflagellate Monosiga brevicollis and the origin of metazoans.</title>
        <authorList>
            <consortium name="JGI Sequencing"/>
            <person name="King N."/>
            <person name="Westbrook M.J."/>
            <person name="Young S.L."/>
            <person name="Kuo A."/>
            <person name="Abedin M."/>
            <person name="Chapman J."/>
            <person name="Fairclough S."/>
            <person name="Hellsten U."/>
            <person name="Isogai Y."/>
            <person name="Letunic I."/>
            <person name="Marr M."/>
            <person name="Pincus D."/>
            <person name="Putnam N."/>
            <person name="Rokas A."/>
            <person name="Wright K.J."/>
            <person name="Zuzow R."/>
            <person name="Dirks W."/>
            <person name="Good M."/>
            <person name="Goodstein D."/>
            <person name="Lemons D."/>
            <person name="Li W."/>
            <person name="Lyons J.B."/>
            <person name="Morris A."/>
            <person name="Nichols S."/>
            <person name="Richter D.J."/>
            <person name="Salamov A."/>
            <person name="Bork P."/>
            <person name="Lim W.A."/>
            <person name="Manning G."/>
            <person name="Miller W.T."/>
            <person name="McGinnis W."/>
            <person name="Shapiro H."/>
            <person name="Tjian R."/>
            <person name="Grigoriev I.V."/>
            <person name="Rokhsar D."/>
        </authorList>
    </citation>
    <scope>NUCLEOTIDE SEQUENCE [LARGE SCALE GENOMIC DNA]</scope>
    <source>
        <strain evidence="3">MX1 / ATCC 50154</strain>
    </source>
</reference>
<dbReference type="RefSeq" id="XP_001749157.1">
    <property type="nucleotide sequence ID" value="XM_001749105.1"/>
</dbReference>
<dbReference type="GO" id="GO:0006689">
    <property type="term" value="P:ganglioside catabolic process"/>
    <property type="evidence" value="ECO:0000318"/>
    <property type="project" value="GO_Central"/>
</dbReference>
<organism evidence="2 3">
    <name type="scientific">Monosiga brevicollis</name>
    <name type="common">Choanoflagellate</name>
    <dbReference type="NCBI Taxonomy" id="81824"/>
    <lineage>
        <taxon>Eukaryota</taxon>
        <taxon>Choanoflagellata</taxon>
        <taxon>Craspedida</taxon>
        <taxon>Salpingoecidae</taxon>
        <taxon>Monosiga</taxon>
    </lineage>
</organism>
<proteinExistence type="predicted"/>
<dbReference type="AlphaFoldDB" id="A9V8Z4"/>
<dbReference type="GO" id="GO:0016020">
    <property type="term" value="C:membrane"/>
    <property type="evidence" value="ECO:0000318"/>
    <property type="project" value="GO_Central"/>
</dbReference>
<dbReference type="InterPro" id="IPR011040">
    <property type="entry name" value="Sialidase"/>
</dbReference>
<evidence type="ECO:0000313" key="3">
    <source>
        <dbReference type="Proteomes" id="UP000001357"/>
    </source>
</evidence>
<dbReference type="PANTHER" id="PTHR10628:SF30">
    <property type="entry name" value="EXO-ALPHA-SIALIDASE"/>
    <property type="match status" value="1"/>
</dbReference>
<feature type="domain" description="Sialidase" evidence="1">
    <location>
        <begin position="53"/>
        <end position="303"/>
    </location>
</feature>
<gene>
    <name evidence="2" type="ORF">MONBRDRAFT_28715</name>
</gene>
<sequence length="327" mass="34951">MPTLASHWAVYARVSCLRTVFEGGKEGYFCYRIPSLVQLGPDSYIAFAEGRKFSCEDHGWNDIVAKTSSDGGQTWSALAVVYGESSTKANITIGNPAPVVLHDGTLLLVFCRNNQAMLLLNSTDGGQTWGGFRDVSAGIVDPTWPFFATGPPGSIQLHTGRILVPADHTSGSTQSMAIYSDDYGQTWTRGAMIPDGNECQAVELPDGTVMMNMRTSQAHRQVAFSKDGGATWSDPVVTVNGTVCEGSTIMLPDSTGTLVQSFPNSNDRANVSIQTSTDGLSWGNSIQVYAGSSAYSSLQQANNNTAVALLLEMDSYQKIAFAMVSLV</sequence>
<protein>
    <recommendedName>
        <fullName evidence="1">Sialidase domain-containing protein</fullName>
    </recommendedName>
</protein>
<dbReference type="eggNOG" id="ENOG502QSFT">
    <property type="taxonomic scope" value="Eukaryota"/>
</dbReference>
<evidence type="ECO:0000313" key="2">
    <source>
        <dbReference type="EMBL" id="EDQ85963.1"/>
    </source>
</evidence>
<dbReference type="OMA" id="CEGSTIM"/>
<dbReference type="Pfam" id="PF13088">
    <property type="entry name" value="BNR_2"/>
    <property type="match status" value="1"/>
</dbReference>
<dbReference type="PANTHER" id="PTHR10628">
    <property type="entry name" value="SIALIDASE"/>
    <property type="match status" value="1"/>
</dbReference>
<dbReference type="InterPro" id="IPR026856">
    <property type="entry name" value="Sialidase_fam"/>
</dbReference>
<dbReference type="EMBL" id="CH991569">
    <property type="protein sequence ID" value="EDQ85963.1"/>
    <property type="molecule type" value="Genomic_DNA"/>
</dbReference>
<dbReference type="GO" id="GO:0004308">
    <property type="term" value="F:exo-alpha-sialidase activity"/>
    <property type="evidence" value="ECO:0000318"/>
    <property type="project" value="GO_Central"/>
</dbReference>
<dbReference type="InterPro" id="IPR036278">
    <property type="entry name" value="Sialidase_sf"/>
</dbReference>
<dbReference type="CDD" id="cd15482">
    <property type="entry name" value="Sialidase_non-viral"/>
    <property type="match status" value="1"/>
</dbReference>
<dbReference type="InParanoid" id="A9V8Z4"/>
<dbReference type="SUPFAM" id="SSF50939">
    <property type="entry name" value="Sialidases"/>
    <property type="match status" value="1"/>
</dbReference>
<dbReference type="STRING" id="81824.A9V8Z4"/>
<dbReference type="GeneID" id="5894396"/>
<evidence type="ECO:0000259" key="1">
    <source>
        <dbReference type="Pfam" id="PF13088"/>
    </source>
</evidence>
<keyword evidence="3" id="KW-1185">Reference proteome</keyword>